<dbReference type="SUPFAM" id="SSF52540">
    <property type="entry name" value="P-loop containing nucleoside triphosphate hydrolases"/>
    <property type="match status" value="1"/>
</dbReference>
<evidence type="ECO:0000256" key="1">
    <source>
        <dbReference type="ARBA" id="ARBA00022679"/>
    </source>
</evidence>
<keyword evidence="1" id="KW-0808">Transferase</keyword>
<evidence type="ECO:0000313" key="3">
    <source>
        <dbReference type="Proteomes" id="UP000074119"/>
    </source>
</evidence>
<dbReference type="PANTHER" id="PTHR12788:SF10">
    <property type="entry name" value="PROTEIN-TYROSINE SULFOTRANSFERASE"/>
    <property type="match status" value="1"/>
</dbReference>
<dbReference type="Pfam" id="PF13469">
    <property type="entry name" value="Sulfotransfer_3"/>
    <property type="match status" value="1"/>
</dbReference>
<dbReference type="Gene3D" id="3.40.50.300">
    <property type="entry name" value="P-loop containing nucleotide triphosphate hydrolases"/>
    <property type="match status" value="1"/>
</dbReference>
<name>A0A127M1A0_9GAMM</name>
<evidence type="ECO:0008006" key="4">
    <source>
        <dbReference type="Google" id="ProtNLM"/>
    </source>
</evidence>
<dbReference type="InterPro" id="IPR026634">
    <property type="entry name" value="TPST-like"/>
</dbReference>
<dbReference type="KEGG" id="zal:AZF00_01145"/>
<dbReference type="GO" id="GO:0008476">
    <property type="term" value="F:protein-tyrosine sulfotransferase activity"/>
    <property type="evidence" value="ECO:0007669"/>
    <property type="project" value="InterPro"/>
</dbReference>
<accession>A0A127M1A0</accession>
<organism evidence="2 3">
    <name type="scientific">Zhongshania aliphaticivorans</name>
    <dbReference type="NCBI Taxonomy" id="1470434"/>
    <lineage>
        <taxon>Bacteria</taxon>
        <taxon>Pseudomonadati</taxon>
        <taxon>Pseudomonadota</taxon>
        <taxon>Gammaproteobacteria</taxon>
        <taxon>Cellvibrionales</taxon>
        <taxon>Spongiibacteraceae</taxon>
        <taxon>Zhongshania</taxon>
    </lineage>
</organism>
<dbReference type="InterPro" id="IPR027417">
    <property type="entry name" value="P-loop_NTPase"/>
</dbReference>
<dbReference type="AlphaFoldDB" id="A0A127M1A0"/>
<dbReference type="Proteomes" id="UP000074119">
    <property type="component" value="Chromosome"/>
</dbReference>
<evidence type="ECO:0000313" key="2">
    <source>
        <dbReference type="EMBL" id="AMO66989.1"/>
    </source>
</evidence>
<gene>
    <name evidence="2" type="ORF">AZF00_01145</name>
</gene>
<protein>
    <recommendedName>
        <fullName evidence="4">Sulfotransferase</fullName>
    </recommendedName>
</protein>
<proteinExistence type="predicted"/>
<dbReference type="STRING" id="1470434.AZF00_01145"/>
<sequence>MEKKYIFIVGMPRSGTTLLSATLTRSGEAIGGAETQFFNKCYRMKRTLCLLDPFWPRLAVATLKGITLSEQKVLELYGVSRESLYRQLSKSDRSTKSMFDALMGLDGSTQEKIVVEKTPNHLLHVDEIRKEIRGCKFLRIVRDPRGSAVSMKKLPWASADPVENAKLISIWHRQSRKFFSESHRDFYTVRYENWMKEPQFNIENICEFSGITFDQKMLSPSDSDRRVMSMNEPWKNQVNAAYDISLADNWREQLNDNQSKKIMRICSAFAEEFGYAE</sequence>
<dbReference type="EMBL" id="CP014544">
    <property type="protein sequence ID" value="AMO66989.1"/>
    <property type="molecule type" value="Genomic_DNA"/>
</dbReference>
<reference evidence="2 3" key="1">
    <citation type="submission" date="2015-12" db="EMBL/GenBank/DDBJ databases">
        <authorList>
            <person name="Shamseldin A."/>
            <person name="Moawad H."/>
            <person name="Abd El-Rahim W.M."/>
            <person name="Sadowsky M.J."/>
        </authorList>
    </citation>
    <scope>NUCLEOTIDE SEQUENCE [LARGE SCALE GENOMIC DNA]</scope>
    <source>
        <strain evidence="2 3">SM2</strain>
    </source>
</reference>
<dbReference type="PANTHER" id="PTHR12788">
    <property type="entry name" value="PROTEIN-TYROSINE SULFOTRANSFERASE 2"/>
    <property type="match status" value="1"/>
</dbReference>